<reference evidence="2 3" key="1">
    <citation type="submission" date="2018-03" db="EMBL/GenBank/DDBJ databases">
        <title>Genome sequence of Clostridium luticellarii DSM 29923.</title>
        <authorList>
            <person name="Poehlein A."/>
            <person name="Daniel R."/>
        </authorList>
    </citation>
    <scope>NUCLEOTIDE SEQUENCE [LARGE SCALE GENOMIC DNA]</scope>
    <source>
        <strain evidence="2 3">DSM 29923</strain>
    </source>
</reference>
<sequence length="82" mass="9636">MKISLRNRLTISYIFVTIVCVFLISILMNVMLEKQFRMYTRQNQQRSNLELAGLISKQYSGGTWNRSVIDNIGVNYIERECL</sequence>
<name>A0A2T0BNG8_9CLOT</name>
<gene>
    <name evidence="2" type="ORF">CLLU_16050</name>
</gene>
<keyword evidence="1" id="KW-1133">Transmembrane helix</keyword>
<keyword evidence="1" id="KW-0812">Transmembrane</keyword>
<evidence type="ECO:0000313" key="3">
    <source>
        <dbReference type="Proteomes" id="UP000237798"/>
    </source>
</evidence>
<dbReference type="Proteomes" id="UP000237798">
    <property type="component" value="Unassembled WGS sequence"/>
</dbReference>
<protein>
    <submittedName>
        <fullName evidence="2">Uncharacterized protein</fullName>
    </submittedName>
</protein>
<evidence type="ECO:0000256" key="1">
    <source>
        <dbReference type="SAM" id="Phobius"/>
    </source>
</evidence>
<accession>A0A2T0BNG8</accession>
<keyword evidence="1" id="KW-0472">Membrane</keyword>
<organism evidence="2 3">
    <name type="scientific">Clostridium luticellarii</name>
    <dbReference type="NCBI Taxonomy" id="1691940"/>
    <lineage>
        <taxon>Bacteria</taxon>
        <taxon>Bacillati</taxon>
        <taxon>Bacillota</taxon>
        <taxon>Clostridia</taxon>
        <taxon>Eubacteriales</taxon>
        <taxon>Clostridiaceae</taxon>
        <taxon>Clostridium</taxon>
    </lineage>
</organism>
<dbReference type="AlphaFoldDB" id="A0A2T0BNG8"/>
<feature type="transmembrane region" description="Helical" evidence="1">
    <location>
        <begin position="12"/>
        <end position="32"/>
    </location>
</feature>
<keyword evidence="3" id="KW-1185">Reference proteome</keyword>
<comment type="caution">
    <text evidence="2">The sequence shown here is derived from an EMBL/GenBank/DDBJ whole genome shotgun (WGS) entry which is preliminary data.</text>
</comment>
<dbReference type="EMBL" id="PVXP01000017">
    <property type="protein sequence ID" value="PRR85424.1"/>
    <property type="molecule type" value="Genomic_DNA"/>
</dbReference>
<evidence type="ECO:0000313" key="2">
    <source>
        <dbReference type="EMBL" id="PRR85424.1"/>
    </source>
</evidence>
<proteinExistence type="predicted"/>